<accession>A0AAP2USA7</accession>
<dbReference type="Proteomes" id="UP000503330">
    <property type="component" value="Chromosome"/>
</dbReference>
<evidence type="ECO:0000313" key="4">
    <source>
        <dbReference type="Proteomes" id="UP000503330"/>
    </source>
</evidence>
<reference evidence="3 4" key="2">
    <citation type="submission" date="2020-02" db="EMBL/GenBank/DDBJ databases">
        <authorList>
            <person name="Kociolek L.K."/>
            <person name="Ozer E.A."/>
        </authorList>
    </citation>
    <scope>NUCLEOTIDE SEQUENCE [LARGE SCALE GENOMIC DNA]</scope>
    <source>
        <strain evidence="3 4">ATCC 14501</strain>
    </source>
</reference>
<dbReference type="RefSeq" id="WP_002607552.1">
    <property type="nucleotide sequence ID" value="NZ_AP025565.1"/>
</dbReference>
<dbReference type="EMBL" id="WWTN01000035">
    <property type="protein sequence ID" value="MZH57439.1"/>
    <property type="molecule type" value="Genomic_DNA"/>
</dbReference>
<dbReference type="Proteomes" id="UP000604383">
    <property type="component" value="Unassembled WGS sequence"/>
</dbReference>
<reference evidence="1" key="3">
    <citation type="journal article" date="2022" name="Clin. Infect. Dis.">
        <title>Association between Clostridium innocuum and antibiotic-associated diarrhea in adults and children: A cross-sectional study and comparative genomics analysis.</title>
        <authorList>
            <person name="Cherny K.E."/>
            <person name="Muscat E.B."/>
            <person name="Balaji A."/>
            <person name="Mukherjee J."/>
            <person name="Ozer E.A."/>
            <person name="Angarone M.P."/>
            <person name="Hauser A.R."/>
            <person name="Sichel J.S."/>
            <person name="Amponsah E."/>
            <person name="Kociolek L.K."/>
        </authorList>
    </citation>
    <scope>NUCLEOTIDE SEQUENCE</scope>
    <source>
        <strain evidence="1">NU1-AC-029v</strain>
    </source>
</reference>
<dbReference type="EMBL" id="CP048838">
    <property type="protein sequence ID" value="QJA04089.1"/>
    <property type="molecule type" value="Genomic_DNA"/>
</dbReference>
<evidence type="ECO:0000313" key="3">
    <source>
        <dbReference type="EMBL" id="QJA04089.1"/>
    </source>
</evidence>
<name>A0AAP2USA7_CLOIN</name>
<reference evidence="2" key="1">
    <citation type="journal article" date="2019" name="Nat. Med.">
        <title>A library of human gut bacterial isolates paired with longitudinal multiomics data enables mechanistic microbiome research.</title>
        <authorList>
            <person name="Poyet M."/>
            <person name="Groussin M."/>
            <person name="Gibbons S.M."/>
            <person name="Avila-Pacheco J."/>
            <person name="Jiang X."/>
            <person name="Kearney S.M."/>
            <person name="Perrotta A.R."/>
            <person name="Berdy B."/>
            <person name="Zhao S."/>
            <person name="Lieberman T.D."/>
            <person name="Swanson P.K."/>
            <person name="Smith M."/>
            <person name="Roesemann S."/>
            <person name="Alexander J.E."/>
            <person name="Rich S.A."/>
            <person name="Livny J."/>
            <person name="Vlamakis H."/>
            <person name="Clish C."/>
            <person name="Bullock K."/>
            <person name="Deik A."/>
            <person name="Scott J."/>
            <person name="Pierce K.A."/>
            <person name="Xavier R.J."/>
            <person name="Alm E.J."/>
        </authorList>
    </citation>
    <scope>NUCLEOTIDE SEQUENCE</scope>
    <source>
        <strain evidence="2">BIOML-A12</strain>
    </source>
</reference>
<sequence length="141" mass="16666">MKINISTIIEAIEMADDNFTFFLDLETGKSVLLADELSTGMDNEGLENEIEDNPERFFRLPTKFEIHEYNIMEEFIQTLKGEDADKLEQVIQGRGAFRRFKDMVNRRGITKQWYDFQADYYRNLAIAWCQEHGIEYVENCM</sequence>
<evidence type="ECO:0000313" key="2">
    <source>
        <dbReference type="EMBL" id="MZH57439.1"/>
    </source>
</evidence>
<organism evidence="1 5">
    <name type="scientific">Clostridium innocuum</name>
    <dbReference type="NCBI Taxonomy" id="1522"/>
    <lineage>
        <taxon>Bacteria</taxon>
        <taxon>Bacillati</taxon>
        <taxon>Bacillota</taxon>
        <taxon>Clostridia</taxon>
        <taxon>Eubacteriales</taxon>
        <taxon>Clostridiaceae</taxon>
        <taxon>Clostridium</taxon>
    </lineage>
</organism>
<evidence type="ECO:0000313" key="5">
    <source>
        <dbReference type="Proteomes" id="UP001203972"/>
    </source>
</evidence>
<dbReference type="GeneID" id="61927350"/>
<dbReference type="AlphaFoldDB" id="A0AAP2USA7"/>
<proteinExistence type="predicted"/>
<dbReference type="Proteomes" id="UP001203972">
    <property type="component" value="Unassembled WGS sequence"/>
</dbReference>
<dbReference type="EMBL" id="JAKTMA010000072">
    <property type="protein sequence ID" value="MCR0235476.1"/>
    <property type="molecule type" value="Genomic_DNA"/>
</dbReference>
<gene>
    <name evidence="3" type="ORF">G4D54_17395</name>
    <name evidence="2" type="ORF">GT664_17210</name>
    <name evidence="1" type="ORF">MKC95_22190</name>
</gene>
<protein>
    <submittedName>
        <fullName evidence="1">UPF0158 family protein</fullName>
    </submittedName>
</protein>
<dbReference type="InterPro" id="IPR005361">
    <property type="entry name" value="UPF0158"/>
</dbReference>
<evidence type="ECO:0000313" key="1">
    <source>
        <dbReference type="EMBL" id="MCR0235476.1"/>
    </source>
</evidence>
<dbReference type="Pfam" id="PF03682">
    <property type="entry name" value="UPF0158"/>
    <property type="match status" value="1"/>
</dbReference>